<evidence type="ECO:0000313" key="1">
    <source>
        <dbReference type="EMBL" id="SKA01201.1"/>
    </source>
</evidence>
<gene>
    <name evidence="1" type="ORF">SAMN04488132_10834</name>
</gene>
<name>A0A1T4QCC9_9BACT</name>
<sequence>MLQKYSFVRTQDVHKLQREISTFIHLIRHVKSTDVFDPDVYLNPDFATKVKRRHKGAPVKIFTLLNDFFNKYKALGVRKVKVFNAFVRMNDVQNLFDKRTVRITIDNIPPQIQKETLDLFYFLYENTLTDYNIHKHYEDFYTAQGNNWCPFCGMEKLLHFTHQKQDYDHLLPKSKYPFAAINMRNLAPMGHNCNSVYKKTKDLIWDDKKQIKAVNPYNKKINVKLDFTNTTLPKRGDDKGVWDIKFLPDCDEVKRWKFVYCISDRIVKDYLAGKASDYQSWLDLYLGFVQSRTDLKTLKQVRTSFIDFGSQFDNHRYRECNYLKADLFKWIGSNAPDIFIKSFMDTINNVKVKL</sequence>
<proteinExistence type="predicted"/>
<dbReference type="AlphaFoldDB" id="A0A1T4QCC9"/>
<dbReference type="EMBL" id="FUWH01000008">
    <property type="protein sequence ID" value="SKA01201.1"/>
    <property type="molecule type" value="Genomic_DNA"/>
</dbReference>
<reference evidence="1 2" key="1">
    <citation type="submission" date="2017-02" db="EMBL/GenBank/DDBJ databases">
        <authorList>
            <person name="Peterson S.W."/>
        </authorList>
    </citation>
    <scope>NUCLEOTIDE SEQUENCE [LARGE SCALE GENOMIC DNA]</scope>
    <source>
        <strain evidence="1 2">DSM 22335</strain>
    </source>
</reference>
<dbReference type="STRING" id="413434.SAMN04488132_10834"/>
<organism evidence="1 2">
    <name type="scientific">Sediminibacterium ginsengisoli</name>
    <dbReference type="NCBI Taxonomy" id="413434"/>
    <lineage>
        <taxon>Bacteria</taxon>
        <taxon>Pseudomonadati</taxon>
        <taxon>Bacteroidota</taxon>
        <taxon>Chitinophagia</taxon>
        <taxon>Chitinophagales</taxon>
        <taxon>Chitinophagaceae</taxon>
        <taxon>Sediminibacterium</taxon>
    </lineage>
</organism>
<accession>A0A1T4QCC9</accession>
<protein>
    <recommendedName>
        <fullName evidence="3">HNH endonuclease</fullName>
    </recommendedName>
</protein>
<dbReference type="RefSeq" id="WP_078831976.1">
    <property type="nucleotide sequence ID" value="NZ_FUWH01000008.1"/>
</dbReference>
<dbReference type="OrthoDB" id="9816185at2"/>
<evidence type="ECO:0000313" key="2">
    <source>
        <dbReference type="Proteomes" id="UP000190888"/>
    </source>
</evidence>
<dbReference type="Proteomes" id="UP000190888">
    <property type="component" value="Unassembled WGS sequence"/>
</dbReference>
<evidence type="ECO:0008006" key="3">
    <source>
        <dbReference type="Google" id="ProtNLM"/>
    </source>
</evidence>
<keyword evidence="2" id="KW-1185">Reference proteome</keyword>